<keyword evidence="2" id="KW-0472">Membrane</keyword>
<accession>A0A1F5G7V2</accession>
<comment type="caution">
    <text evidence="3">The sequence shown here is derived from an EMBL/GenBank/DDBJ whole genome shotgun (WGS) entry which is preliminary data.</text>
</comment>
<evidence type="ECO:0000313" key="3">
    <source>
        <dbReference type="EMBL" id="OGD87927.1"/>
    </source>
</evidence>
<dbReference type="Proteomes" id="UP000178577">
    <property type="component" value="Unassembled WGS sequence"/>
</dbReference>
<name>A0A1F5G7V2_9BACT</name>
<evidence type="ECO:0000256" key="2">
    <source>
        <dbReference type="SAM" id="Phobius"/>
    </source>
</evidence>
<protein>
    <submittedName>
        <fullName evidence="3">Uncharacterized protein</fullName>
    </submittedName>
</protein>
<organism evidence="3 4">
    <name type="scientific">Candidatus Curtissbacteria bacterium RIFCSPHIGHO2_01_FULL_40_12</name>
    <dbReference type="NCBI Taxonomy" id="1797710"/>
    <lineage>
        <taxon>Bacteria</taxon>
        <taxon>Candidatus Curtissiibacteriota</taxon>
    </lineage>
</organism>
<reference evidence="3 4" key="1">
    <citation type="journal article" date="2016" name="Nat. Commun.">
        <title>Thousands of microbial genomes shed light on interconnected biogeochemical processes in an aquifer system.</title>
        <authorList>
            <person name="Anantharaman K."/>
            <person name="Brown C.T."/>
            <person name="Hug L.A."/>
            <person name="Sharon I."/>
            <person name="Castelle C.J."/>
            <person name="Probst A.J."/>
            <person name="Thomas B.C."/>
            <person name="Singh A."/>
            <person name="Wilkins M.J."/>
            <person name="Karaoz U."/>
            <person name="Brodie E.L."/>
            <person name="Williams K.H."/>
            <person name="Hubbard S.S."/>
            <person name="Banfield J.F."/>
        </authorList>
    </citation>
    <scope>NUCLEOTIDE SEQUENCE [LARGE SCALE GENOMIC DNA]</scope>
</reference>
<gene>
    <name evidence="3" type="ORF">A2693_03180</name>
</gene>
<dbReference type="EMBL" id="MFAY01000052">
    <property type="protein sequence ID" value="OGD87927.1"/>
    <property type="molecule type" value="Genomic_DNA"/>
</dbReference>
<feature type="transmembrane region" description="Helical" evidence="2">
    <location>
        <begin position="12"/>
        <end position="33"/>
    </location>
</feature>
<sequence>METLKGINLFSIIASVAILIVALSFAYYLVIFLPSKEKTMQEQASKELQLKQAEQQKKDKEAQVYKDCDDEAAEGARELLKSKIEIAQNSGTAIPSTWKEASEKGLHLKDDYNSYYENCLRRNGIKY</sequence>
<feature type="coiled-coil region" evidence="1">
    <location>
        <begin position="36"/>
        <end position="63"/>
    </location>
</feature>
<dbReference type="AlphaFoldDB" id="A0A1F5G7V2"/>
<keyword evidence="2" id="KW-1133">Transmembrane helix</keyword>
<evidence type="ECO:0000313" key="4">
    <source>
        <dbReference type="Proteomes" id="UP000178577"/>
    </source>
</evidence>
<proteinExistence type="predicted"/>
<evidence type="ECO:0000256" key="1">
    <source>
        <dbReference type="SAM" id="Coils"/>
    </source>
</evidence>
<keyword evidence="2" id="KW-0812">Transmembrane</keyword>
<keyword evidence="1" id="KW-0175">Coiled coil</keyword>